<dbReference type="GO" id="GO:0003676">
    <property type="term" value="F:nucleic acid binding"/>
    <property type="evidence" value="ECO:0007669"/>
    <property type="project" value="UniProtKB-UniRule"/>
</dbReference>
<dbReference type="PROSITE" id="PS50013">
    <property type="entry name" value="CHROMO_2"/>
    <property type="match status" value="1"/>
</dbReference>
<feature type="domain" description="G-patch" evidence="4">
    <location>
        <begin position="750"/>
        <end position="796"/>
    </location>
</feature>
<feature type="region of interest" description="Disordered" evidence="2">
    <location>
        <begin position="706"/>
        <end position="751"/>
    </location>
</feature>
<sequence length="796" mass="86005">MARYKKADQKGKHGGKKANPRVNRSAAANSDPQWAIYGASQPAASATSALTVAAAATAANATPLGNGGQPHFSMRDEARNTTAHADDVFRPARKLRMEPPIAFVSGGFLEGTVKKGKKNPPLPIDDSSSTDTSPTSAMARMAIRSPSPAPSDSSVEEIVFKGRNFKPSPQSAPIPAKAAASKPEPSKPTHKVTPTDVESEAAATGVSVRHLSVQGTVITEARVSPEPTLPGPIEGDPDSDTDEVRQELFEKRLGGQSKWMSGTTPWVSRSKPGIGWLPHYERPPMEDFLSGRANPAEDDYFENVKESMRREQEEGEEEAAIPASFAGRDIDDLGIGDNNMVIAEPDEHESGDEWSSDMLHDFDNNSTSSDVIDIISRVLASRTRKSGLQYLVVYEGSTTDDARWLPVSFLHTKADKQLIENFETKKYLREANQASGDDEEDFEDVSDDDDADEDGSGMDDEMIARTLQKQEELGFGSDEILLHGGNGYFAGPADPLDSGAARADRRWKKRQQRSRGNQRHQNSFPNASLLADILDQLDPYDGFDIMDTERPSLKPKKKGRRGQPPPELDDPDLNEQMQATWEADRATKRVKKAEREELRKLGLLGRKGKAADLSVKYSNGFSMDQIAAEIREFILSKSETLSLPPMTASRRAVVHQLCGKLGFNSKSRGSGNDRFTVLSKALRTTLDVEAFDRLVTQPKFRTRFGRAQPRGAAGGGGGGGGGGGRGGGFMDSVRPKAGEAVGASAPELGPENPGHAMLAKMGWSKGTALGALHNKGIINPIFGIAKMDKKGLSSTT</sequence>
<feature type="compositionally biased region" description="Basic and acidic residues" evidence="2">
    <location>
        <begin position="242"/>
        <end position="253"/>
    </location>
</feature>
<evidence type="ECO:0000259" key="3">
    <source>
        <dbReference type="PROSITE" id="PS50013"/>
    </source>
</evidence>
<name>A0A6A5WLR3_9PLEO</name>
<dbReference type="Gene3D" id="3.30.1370.50">
    <property type="entry name" value="R3H-like domain"/>
    <property type="match status" value="1"/>
</dbReference>
<dbReference type="Pfam" id="PF01585">
    <property type="entry name" value="G-patch"/>
    <property type="match status" value="1"/>
</dbReference>
<reference evidence="6" key="1">
    <citation type="journal article" date="2020" name="Stud. Mycol.">
        <title>101 Dothideomycetes genomes: a test case for predicting lifestyles and emergence of pathogens.</title>
        <authorList>
            <person name="Haridas S."/>
            <person name="Albert R."/>
            <person name="Binder M."/>
            <person name="Bloem J."/>
            <person name="Labutti K."/>
            <person name="Salamov A."/>
            <person name="Andreopoulos B."/>
            <person name="Baker S."/>
            <person name="Barry K."/>
            <person name="Bills G."/>
            <person name="Bluhm B."/>
            <person name="Cannon C."/>
            <person name="Castanera R."/>
            <person name="Culley D."/>
            <person name="Daum C."/>
            <person name="Ezra D."/>
            <person name="Gonzalez J."/>
            <person name="Henrissat B."/>
            <person name="Kuo A."/>
            <person name="Liang C."/>
            <person name="Lipzen A."/>
            <person name="Lutzoni F."/>
            <person name="Magnuson J."/>
            <person name="Mondo S."/>
            <person name="Nolan M."/>
            <person name="Ohm R."/>
            <person name="Pangilinan J."/>
            <person name="Park H.-J."/>
            <person name="Ramirez L."/>
            <person name="Alfaro M."/>
            <person name="Sun H."/>
            <person name="Tritt A."/>
            <person name="Yoshinaga Y."/>
            <person name="Zwiers L.-H."/>
            <person name="Turgeon B."/>
            <person name="Goodwin S."/>
            <person name="Spatafora J."/>
            <person name="Crous P."/>
            <person name="Grigoriev I."/>
        </authorList>
    </citation>
    <scope>NUCLEOTIDE SEQUENCE</scope>
    <source>
        <strain evidence="6">CBS 123094</strain>
    </source>
</reference>
<protein>
    <recommendedName>
        <fullName evidence="8">Protein SQS1</fullName>
    </recommendedName>
</protein>
<dbReference type="InterPro" id="IPR000953">
    <property type="entry name" value="Chromo/chromo_shadow_dom"/>
</dbReference>
<feature type="compositionally biased region" description="Gly residues" evidence="2">
    <location>
        <begin position="712"/>
        <end position="729"/>
    </location>
</feature>
<proteinExistence type="predicted"/>
<feature type="compositionally biased region" description="Low complexity" evidence="2">
    <location>
        <begin position="125"/>
        <end position="136"/>
    </location>
</feature>
<feature type="compositionally biased region" description="Acidic residues" evidence="2">
    <location>
        <begin position="436"/>
        <end position="458"/>
    </location>
</feature>
<evidence type="ECO:0000256" key="1">
    <source>
        <dbReference type="ARBA" id="ARBA00011353"/>
    </source>
</evidence>
<evidence type="ECO:0000259" key="4">
    <source>
        <dbReference type="PROSITE" id="PS50174"/>
    </source>
</evidence>
<dbReference type="SMART" id="SM00393">
    <property type="entry name" value="R3H"/>
    <property type="match status" value="1"/>
</dbReference>
<feature type="compositionally biased region" description="Basic residues" evidence="2">
    <location>
        <begin position="505"/>
        <end position="518"/>
    </location>
</feature>
<dbReference type="AlphaFoldDB" id="A0A6A5WLR3"/>
<dbReference type="GO" id="GO:0006338">
    <property type="term" value="P:chromatin remodeling"/>
    <property type="evidence" value="ECO:0007669"/>
    <property type="project" value="UniProtKB-ARBA"/>
</dbReference>
<feature type="region of interest" description="Disordered" evidence="2">
    <location>
        <begin position="61"/>
        <end position="91"/>
    </location>
</feature>
<feature type="region of interest" description="Disordered" evidence="2">
    <location>
        <begin position="430"/>
        <end position="458"/>
    </location>
</feature>
<evidence type="ECO:0000259" key="5">
    <source>
        <dbReference type="PROSITE" id="PS51061"/>
    </source>
</evidence>
<dbReference type="PROSITE" id="PS51061">
    <property type="entry name" value="R3H"/>
    <property type="match status" value="1"/>
</dbReference>
<evidence type="ECO:0000313" key="7">
    <source>
        <dbReference type="Proteomes" id="UP000799779"/>
    </source>
</evidence>
<dbReference type="PANTHER" id="PTHR14195">
    <property type="entry name" value="G PATCH DOMAIN CONTAINING PROTEIN 2"/>
    <property type="match status" value="1"/>
</dbReference>
<dbReference type="PROSITE" id="PS50174">
    <property type="entry name" value="G_PATCH"/>
    <property type="match status" value="1"/>
</dbReference>
<keyword evidence="7" id="KW-1185">Reference proteome</keyword>
<feature type="region of interest" description="Disordered" evidence="2">
    <location>
        <begin position="1"/>
        <end position="29"/>
    </location>
</feature>
<organism evidence="6 7">
    <name type="scientific">Amniculicola lignicola CBS 123094</name>
    <dbReference type="NCBI Taxonomy" id="1392246"/>
    <lineage>
        <taxon>Eukaryota</taxon>
        <taxon>Fungi</taxon>
        <taxon>Dikarya</taxon>
        <taxon>Ascomycota</taxon>
        <taxon>Pezizomycotina</taxon>
        <taxon>Dothideomycetes</taxon>
        <taxon>Pleosporomycetidae</taxon>
        <taxon>Pleosporales</taxon>
        <taxon>Amniculicolaceae</taxon>
        <taxon>Amniculicola</taxon>
    </lineage>
</organism>
<dbReference type="CDD" id="cd00024">
    <property type="entry name" value="CD_CSD"/>
    <property type="match status" value="1"/>
</dbReference>
<evidence type="ECO:0008006" key="8">
    <source>
        <dbReference type="Google" id="ProtNLM"/>
    </source>
</evidence>
<dbReference type="InterPro" id="IPR001374">
    <property type="entry name" value="R3H_dom"/>
</dbReference>
<feature type="compositionally biased region" description="Low complexity" evidence="2">
    <location>
        <begin position="166"/>
        <end position="183"/>
    </location>
</feature>
<feature type="region of interest" description="Disordered" evidence="2">
    <location>
        <begin position="110"/>
        <end position="277"/>
    </location>
</feature>
<comment type="subunit">
    <text evidence="1">Component of the NuA4 histone acetyltransferase complex.</text>
</comment>
<gene>
    <name evidence="6" type="ORF">P154DRAFT_522081</name>
</gene>
<dbReference type="Proteomes" id="UP000799779">
    <property type="component" value="Unassembled WGS sequence"/>
</dbReference>
<dbReference type="Pfam" id="PF01424">
    <property type="entry name" value="R3H"/>
    <property type="match status" value="1"/>
</dbReference>
<feature type="region of interest" description="Disordered" evidence="2">
    <location>
        <begin position="542"/>
        <end position="574"/>
    </location>
</feature>
<evidence type="ECO:0000256" key="2">
    <source>
        <dbReference type="SAM" id="MobiDB-lite"/>
    </source>
</evidence>
<accession>A0A6A5WLR3</accession>
<dbReference type="SUPFAM" id="SSF82708">
    <property type="entry name" value="R3H domain"/>
    <property type="match status" value="1"/>
</dbReference>
<dbReference type="InterPro" id="IPR016197">
    <property type="entry name" value="Chromo-like_dom_sf"/>
</dbReference>
<evidence type="ECO:0000313" key="6">
    <source>
        <dbReference type="EMBL" id="KAF2001101.1"/>
    </source>
</evidence>
<dbReference type="InterPro" id="IPR000467">
    <property type="entry name" value="G_patch_dom"/>
</dbReference>
<feature type="compositionally biased region" description="Basic and acidic residues" evidence="2">
    <location>
        <begin position="73"/>
        <end position="90"/>
    </location>
</feature>
<dbReference type="Gene3D" id="2.40.50.40">
    <property type="match status" value="1"/>
</dbReference>
<dbReference type="OrthoDB" id="21470at2759"/>
<feature type="region of interest" description="Disordered" evidence="2">
    <location>
        <begin position="492"/>
        <end position="525"/>
    </location>
</feature>
<dbReference type="SMART" id="SM00443">
    <property type="entry name" value="G_patch"/>
    <property type="match status" value="1"/>
</dbReference>
<feature type="compositionally biased region" description="Basic and acidic residues" evidence="2">
    <location>
        <begin position="1"/>
        <end position="11"/>
    </location>
</feature>
<feature type="compositionally biased region" description="Polar residues" evidence="2">
    <location>
        <begin position="258"/>
        <end position="267"/>
    </location>
</feature>
<feature type="domain" description="R3H" evidence="5">
    <location>
        <begin position="620"/>
        <end position="682"/>
    </location>
</feature>
<dbReference type="EMBL" id="ML977585">
    <property type="protein sequence ID" value="KAF2001101.1"/>
    <property type="molecule type" value="Genomic_DNA"/>
</dbReference>
<dbReference type="SUPFAM" id="SSF54160">
    <property type="entry name" value="Chromo domain-like"/>
    <property type="match status" value="1"/>
</dbReference>
<dbReference type="InterPro" id="IPR051189">
    <property type="entry name" value="Splicing_assoc_domain"/>
</dbReference>
<feature type="domain" description="Chromo" evidence="3">
    <location>
        <begin position="373"/>
        <end position="434"/>
    </location>
</feature>
<dbReference type="InterPro" id="IPR036867">
    <property type="entry name" value="R3H_dom_sf"/>
</dbReference>